<gene>
    <name evidence="2" type="ORF">PLEPLA_LOCUS24295</name>
</gene>
<accession>A0A9N7UTD9</accession>
<comment type="caution">
    <text evidence="2">The sequence shown here is derived from an EMBL/GenBank/DDBJ whole genome shotgun (WGS) entry which is preliminary data.</text>
</comment>
<evidence type="ECO:0000313" key="2">
    <source>
        <dbReference type="EMBL" id="CAB1436260.1"/>
    </source>
</evidence>
<dbReference type="EMBL" id="CADEAL010001872">
    <property type="protein sequence ID" value="CAB1436260.1"/>
    <property type="molecule type" value="Genomic_DNA"/>
</dbReference>
<dbReference type="AlphaFoldDB" id="A0A9N7UTD9"/>
<keyword evidence="3" id="KW-1185">Reference proteome</keyword>
<name>A0A9N7UTD9_PLEPL</name>
<feature type="compositionally biased region" description="Polar residues" evidence="1">
    <location>
        <begin position="86"/>
        <end position="115"/>
    </location>
</feature>
<dbReference type="Proteomes" id="UP001153269">
    <property type="component" value="Unassembled WGS sequence"/>
</dbReference>
<reference evidence="2" key="1">
    <citation type="submission" date="2020-03" db="EMBL/GenBank/DDBJ databases">
        <authorList>
            <person name="Weist P."/>
        </authorList>
    </citation>
    <scope>NUCLEOTIDE SEQUENCE</scope>
</reference>
<organism evidence="2 3">
    <name type="scientific">Pleuronectes platessa</name>
    <name type="common">European plaice</name>
    <dbReference type="NCBI Taxonomy" id="8262"/>
    <lineage>
        <taxon>Eukaryota</taxon>
        <taxon>Metazoa</taxon>
        <taxon>Chordata</taxon>
        <taxon>Craniata</taxon>
        <taxon>Vertebrata</taxon>
        <taxon>Euteleostomi</taxon>
        <taxon>Actinopterygii</taxon>
        <taxon>Neopterygii</taxon>
        <taxon>Teleostei</taxon>
        <taxon>Neoteleostei</taxon>
        <taxon>Acanthomorphata</taxon>
        <taxon>Carangaria</taxon>
        <taxon>Pleuronectiformes</taxon>
        <taxon>Pleuronectoidei</taxon>
        <taxon>Pleuronectidae</taxon>
        <taxon>Pleuronectes</taxon>
    </lineage>
</organism>
<evidence type="ECO:0000256" key="1">
    <source>
        <dbReference type="SAM" id="MobiDB-lite"/>
    </source>
</evidence>
<evidence type="ECO:0000313" key="3">
    <source>
        <dbReference type="Proteomes" id="UP001153269"/>
    </source>
</evidence>
<proteinExistence type="predicted"/>
<sequence length="138" mass="16148">MLNGRRLVSTVFSPCWVEHWDKKEHPHHSQLSNTAEDEYWTLLLYPNHTPTIAHHHSFRTQTTSLHEFERMMIEREGRNREGVVETSNPQQETYSRNPSSNPVPSLRTIPQQWTPSLPPLSRRYGNIGSLTYQHPPPD</sequence>
<feature type="region of interest" description="Disordered" evidence="1">
    <location>
        <begin position="75"/>
        <end position="138"/>
    </location>
</feature>
<protein>
    <submittedName>
        <fullName evidence="2">Uncharacterized protein</fullName>
    </submittedName>
</protein>